<dbReference type="EMBL" id="CP036271">
    <property type="protein sequence ID" value="QDT53312.1"/>
    <property type="molecule type" value="Genomic_DNA"/>
</dbReference>
<evidence type="ECO:0000256" key="2">
    <source>
        <dbReference type="ARBA" id="ARBA00009320"/>
    </source>
</evidence>
<proteinExistence type="inferred from homology"/>
<dbReference type="FunFam" id="3.20.10.10:FF:000002">
    <property type="entry name" value="D-alanine aminotransferase"/>
    <property type="match status" value="1"/>
</dbReference>
<dbReference type="EC" id="2.6.1.21" evidence="4"/>
<dbReference type="InterPro" id="IPR050571">
    <property type="entry name" value="Class-IV_PLP-Dep_Aminotrnsfr"/>
</dbReference>
<dbReference type="InParanoid" id="A0A517SB08"/>
<dbReference type="PANTHER" id="PTHR42743:SF10">
    <property type="entry name" value="D-ALANINE AMINOTRANSFERASE"/>
    <property type="match status" value="1"/>
</dbReference>
<evidence type="ECO:0000313" key="4">
    <source>
        <dbReference type="EMBL" id="QDT53312.1"/>
    </source>
</evidence>
<dbReference type="Gene3D" id="3.20.10.10">
    <property type="entry name" value="D-amino Acid Aminotransferase, subunit A, domain 2"/>
    <property type="match status" value="1"/>
</dbReference>
<dbReference type="InterPro" id="IPR001544">
    <property type="entry name" value="Aminotrans_IV"/>
</dbReference>
<gene>
    <name evidence="4" type="primary">dat</name>
    <name evidence="4" type="ORF">Pan44_13280</name>
</gene>
<dbReference type="PANTHER" id="PTHR42743">
    <property type="entry name" value="AMINO-ACID AMINOTRANSFERASE"/>
    <property type="match status" value="1"/>
</dbReference>
<dbReference type="AlphaFoldDB" id="A0A517SB08"/>
<dbReference type="KEGG" id="ccos:Pan44_13280"/>
<keyword evidence="4" id="KW-0032">Aminotransferase</keyword>
<sequence length="286" mass="31418">MSVTLADWNGEVMPLEDVKVSVLDRGFLFGDGIYEALRVYGGKPFLLREHMDRLKRSLKEVSIDADVDAFEKRTLNLLAKSGIKEGLIYQQVTRGVYPRVHKYPPKGTKPNELVWVKEFTETPFAEFRESGAAVVTVPDLRWKRCDIKSINLLGNCMAAEAAAQAGCQEALLIAEDGSIVEGSHTSAFGVKDGRVWTMPLGPNILPGITRALVLKLANRANIEVIERSLLKSELGQIDELFLTGTTSEVLPVTKVDGHGVGTGKAGPVTLRLVAEYQKEIDELVRS</sequence>
<dbReference type="InterPro" id="IPR043132">
    <property type="entry name" value="BCAT-like_C"/>
</dbReference>
<keyword evidence="5" id="KW-1185">Reference proteome</keyword>
<dbReference type="Pfam" id="PF01063">
    <property type="entry name" value="Aminotran_4"/>
    <property type="match status" value="1"/>
</dbReference>
<dbReference type="InterPro" id="IPR043131">
    <property type="entry name" value="BCAT-like_N"/>
</dbReference>
<dbReference type="GO" id="GO:0046394">
    <property type="term" value="P:carboxylic acid biosynthetic process"/>
    <property type="evidence" value="ECO:0007669"/>
    <property type="project" value="UniProtKB-ARBA"/>
</dbReference>
<reference evidence="4 5" key="1">
    <citation type="submission" date="2019-02" db="EMBL/GenBank/DDBJ databases">
        <title>Deep-cultivation of Planctomycetes and their phenomic and genomic characterization uncovers novel biology.</title>
        <authorList>
            <person name="Wiegand S."/>
            <person name="Jogler M."/>
            <person name="Boedeker C."/>
            <person name="Pinto D."/>
            <person name="Vollmers J."/>
            <person name="Rivas-Marin E."/>
            <person name="Kohn T."/>
            <person name="Peeters S.H."/>
            <person name="Heuer A."/>
            <person name="Rast P."/>
            <person name="Oberbeckmann S."/>
            <person name="Bunk B."/>
            <person name="Jeske O."/>
            <person name="Meyerdierks A."/>
            <person name="Storesund J.E."/>
            <person name="Kallscheuer N."/>
            <person name="Luecker S."/>
            <person name="Lage O.M."/>
            <person name="Pohl T."/>
            <person name="Merkel B.J."/>
            <person name="Hornburger P."/>
            <person name="Mueller R.-W."/>
            <person name="Bruemmer F."/>
            <person name="Labrenz M."/>
            <person name="Spormann A.M."/>
            <person name="Op den Camp H."/>
            <person name="Overmann J."/>
            <person name="Amann R."/>
            <person name="Jetten M.S.M."/>
            <person name="Mascher T."/>
            <person name="Medema M.H."/>
            <person name="Devos D.P."/>
            <person name="Kaster A.-K."/>
            <person name="Ovreas L."/>
            <person name="Rohde M."/>
            <person name="Galperin M.Y."/>
            <person name="Jogler C."/>
        </authorList>
    </citation>
    <scope>NUCLEOTIDE SEQUENCE [LARGE SCALE GENOMIC DNA]</scope>
    <source>
        <strain evidence="4 5">Pan44</strain>
    </source>
</reference>
<dbReference type="RefSeq" id="WP_145028426.1">
    <property type="nucleotide sequence ID" value="NZ_CP036271.1"/>
</dbReference>
<evidence type="ECO:0000313" key="5">
    <source>
        <dbReference type="Proteomes" id="UP000315700"/>
    </source>
</evidence>
<comment type="cofactor">
    <cofactor evidence="1">
        <name>pyridoxal 5'-phosphate</name>
        <dbReference type="ChEBI" id="CHEBI:597326"/>
    </cofactor>
</comment>
<protein>
    <submittedName>
        <fullName evidence="4">D-alanine aminotransferase</fullName>
        <ecNumber evidence="4">2.6.1.21</ecNumber>
    </submittedName>
</protein>
<organism evidence="4 5">
    <name type="scientific">Caulifigura coniformis</name>
    <dbReference type="NCBI Taxonomy" id="2527983"/>
    <lineage>
        <taxon>Bacteria</taxon>
        <taxon>Pseudomonadati</taxon>
        <taxon>Planctomycetota</taxon>
        <taxon>Planctomycetia</taxon>
        <taxon>Planctomycetales</taxon>
        <taxon>Planctomycetaceae</taxon>
        <taxon>Caulifigura</taxon>
    </lineage>
</organism>
<dbReference type="InterPro" id="IPR036038">
    <property type="entry name" value="Aminotransferase-like"/>
</dbReference>
<evidence type="ECO:0000256" key="1">
    <source>
        <dbReference type="ARBA" id="ARBA00001933"/>
    </source>
</evidence>
<dbReference type="Gene3D" id="3.30.470.10">
    <property type="match status" value="1"/>
</dbReference>
<dbReference type="SUPFAM" id="SSF56752">
    <property type="entry name" value="D-aminoacid aminotransferase-like PLP-dependent enzymes"/>
    <property type="match status" value="1"/>
</dbReference>
<dbReference type="GO" id="GO:0005829">
    <property type="term" value="C:cytosol"/>
    <property type="evidence" value="ECO:0007669"/>
    <property type="project" value="TreeGrafter"/>
</dbReference>
<evidence type="ECO:0000256" key="3">
    <source>
        <dbReference type="ARBA" id="ARBA00022898"/>
    </source>
</evidence>
<dbReference type="OrthoDB" id="9805628at2"/>
<keyword evidence="3" id="KW-0663">Pyridoxal phosphate</keyword>
<name>A0A517SB08_9PLAN</name>
<dbReference type="GO" id="GO:0008652">
    <property type="term" value="P:amino acid biosynthetic process"/>
    <property type="evidence" value="ECO:0007669"/>
    <property type="project" value="UniProtKB-ARBA"/>
</dbReference>
<dbReference type="Proteomes" id="UP000315700">
    <property type="component" value="Chromosome"/>
</dbReference>
<dbReference type="GO" id="GO:0047810">
    <property type="term" value="F:D-alanine-2-oxoglutarate aminotransferase activity"/>
    <property type="evidence" value="ECO:0007669"/>
    <property type="project" value="UniProtKB-EC"/>
</dbReference>
<keyword evidence="4" id="KW-0808">Transferase</keyword>
<accession>A0A517SB08</accession>
<comment type="similarity">
    <text evidence="2">Belongs to the class-IV pyridoxal-phosphate-dependent aminotransferase family.</text>
</comment>